<proteinExistence type="inferred from homology"/>
<keyword evidence="9" id="KW-0677">Repeat</keyword>
<sequence length="768" mass="86471">MKVDHVDNVYTSCSCNRSPHCLAWSSQNLIYYGSCNSIAVYDHEKLKVLHTVQGHKQEVRSVRCIRTSRGNFIISTSSDKFAIVWKECAQLGLRRVATLKGHTGAVTVAHGIENDGQLLVATTATDLSVKIWTVPLSEQDSLELDCNQILKVGSGFCLDVHFCALPSCQQVILACAQDDFKIGLYSIDADGQFVKKEHLVGHEDWITCLDSVTQGDDLFICSGSQDTYVRLWKISICSHLPKKLHELGPEEDIEVEEKIFSIGKQMYSLKLESVLMCHNSWVQSVAWSCKNAEDNFGFSILSSSTDGTICVWTKSADVDLWMPNRLGILKEDSMEILGCVWNPTGNAILAHSLHGALHLWNKVEGTWTASFTVGGGHFAEVSDLSWEPNGHFLYTCSVDQTTRIHAQWKTHKEELWFELGRPQVHGYDLNCVASVSRSMFASGGDEKIVRVFKTSKQFLSCVYQLCDVDLKVEGQISDAASQLELGLSNLSVTETPDSNQALIFEDIENSKDPIREELLWKATLWPEERKLYGHGFEMHCLAASRSGKYLASACRARLKDHAFIIIWDAQKWVEIQKLFYHDLTVTQLEFSPDDSHLLAVSRDRCLSVYKNVDDEQAPFQLVFSTNKKNSVHTRVIWSCSWSPDSKFFVTGSREGKVVVWEVGAEFQVLGAHLNLDQAVTAVDFWHHRTGYIIAVGCENGIVHLYNWKSVDENWTLLYSFDQRIAHHKAIRRLAFRPTEDSAHDVCLVLASCSSDCSVKLFKICFVDE</sequence>
<comment type="subcellular location">
    <subcellularLocation>
        <location evidence="2">Cytoplasm</location>
    </subcellularLocation>
    <subcellularLocation>
        <location evidence="1">Nucleus</location>
    </subcellularLocation>
</comment>
<dbReference type="InterPro" id="IPR015943">
    <property type="entry name" value="WD40/YVTN_repeat-like_dom_sf"/>
</dbReference>
<evidence type="ECO:0000256" key="8">
    <source>
        <dbReference type="ARBA" id="ARBA00022694"/>
    </source>
</evidence>
<keyword evidence="8" id="KW-0819">tRNA processing</keyword>
<feature type="repeat" description="WD" evidence="11">
    <location>
        <begin position="629"/>
        <end position="662"/>
    </location>
</feature>
<dbReference type="InterPro" id="IPR001680">
    <property type="entry name" value="WD40_rpt"/>
</dbReference>
<dbReference type="PANTHER" id="PTHR44111">
    <property type="entry name" value="ELONGATOR COMPLEX PROTEIN 2"/>
    <property type="match status" value="1"/>
</dbReference>
<evidence type="ECO:0000256" key="11">
    <source>
        <dbReference type="PROSITE-ProRule" id="PRU00221"/>
    </source>
</evidence>
<evidence type="ECO:0000313" key="12">
    <source>
        <dbReference type="EMBL" id="CAB3366427.1"/>
    </source>
</evidence>
<protein>
    <recommendedName>
        <fullName evidence="5">Elongator complex protein 2</fullName>
    </recommendedName>
</protein>
<keyword evidence="10" id="KW-0539">Nucleus</keyword>
<comment type="pathway">
    <text evidence="3">tRNA modification; 5-methoxycarbonylmethyl-2-thiouridine-tRNA biosynthesis.</text>
</comment>
<keyword evidence="6" id="KW-0963">Cytoplasm</keyword>
<evidence type="ECO:0000256" key="6">
    <source>
        <dbReference type="ARBA" id="ARBA00022490"/>
    </source>
</evidence>
<dbReference type="InterPro" id="IPR037289">
    <property type="entry name" value="Elp2"/>
</dbReference>
<evidence type="ECO:0000313" key="13">
    <source>
        <dbReference type="Proteomes" id="UP000494165"/>
    </source>
</evidence>
<feature type="repeat" description="WD" evidence="11">
    <location>
        <begin position="199"/>
        <end position="235"/>
    </location>
</feature>
<keyword evidence="7 11" id="KW-0853">WD repeat</keyword>
<keyword evidence="13" id="KW-1185">Reference proteome</keyword>
<accession>A0A8S1CAI2</accession>
<comment type="caution">
    <text evidence="12">The sequence shown here is derived from an EMBL/GenBank/DDBJ whole genome shotgun (WGS) entry which is preliminary data.</text>
</comment>
<dbReference type="Proteomes" id="UP000494165">
    <property type="component" value="Unassembled WGS sequence"/>
</dbReference>
<evidence type="ECO:0000256" key="7">
    <source>
        <dbReference type="ARBA" id="ARBA00022574"/>
    </source>
</evidence>
<dbReference type="SUPFAM" id="SSF50978">
    <property type="entry name" value="WD40 repeat-like"/>
    <property type="match status" value="2"/>
</dbReference>
<dbReference type="SMART" id="SM00320">
    <property type="entry name" value="WD40"/>
    <property type="match status" value="13"/>
</dbReference>
<reference evidence="12 13" key="1">
    <citation type="submission" date="2020-04" db="EMBL/GenBank/DDBJ databases">
        <authorList>
            <person name="Alioto T."/>
            <person name="Alioto T."/>
            <person name="Gomez Garrido J."/>
        </authorList>
    </citation>
    <scope>NUCLEOTIDE SEQUENCE [LARGE SCALE GENOMIC DNA]</scope>
</reference>
<evidence type="ECO:0000256" key="10">
    <source>
        <dbReference type="ARBA" id="ARBA00023242"/>
    </source>
</evidence>
<dbReference type="EMBL" id="CADEPI010000025">
    <property type="protein sequence ID" value="CAB3366427.1"/>
    <property type="molecule type" value="Genomic_DNA"/>
</dbReference>
<dbReference type="OrthoDB" id="27911at2759"/>
<evidence type="ECO:0000256" key="2">
    <source>
        <dbReference type="ARBA" id="ARBA00004496"/>
    </source>
</evidence>
<dbReference type="GO" id="GO:0033588">
    <property type="term" value="C:elongator holoenzyme complex"/>
    <property type="evidence" value="ECO:0007669"/>
    <property type="project" value="InterPro"/>
</dbReference>
<dbReference type="PANTHER" id="PTHR44111:SF1">
    <property type="entry name" value="ELONGATOR COMPLEX PROTEIN 2"/>
    <property type="match status" value="1"/>
</dbReference>
<dbReference type="PROSITE" id="PS50082">
    <property type="entry name" value="WD_REPEATS_2"/>
    <property type="match status" value="2"/>
</dbReference>
<dbReference type="SUPFAM" id="SSF50960">
    <property type="entry name" value="TolB, C-terminal domain"/>
    <property type="match status" value="1"/>
</dbReference>
<evidence type="ECO:0000256" key="3">
    <source>
        <dbReference type="ARBA" id="ARBA00005043"/>
    </source>
</evidence>
<dbReference type="GO" id="GO:0005634">
    <property type="term" value="C:nucleus"/>
    <property type="evidence" value="ECO:0007669"/>
    <property type="project" value="UniProtKB-SubCell"/>
</dbReference>
<name>A0A8S1CAI2_9INSE</name>
<evidence type="ECO:0000256" key="5">
    <source>
        <dbReference type="ARBA" id="ARBA00020267"/>
    </source>
</evidence>
<dbReference type="AlphaFoldDB" id="A0A8S1CAI2"/>
<evidence type="ECO:0000256" key="9">
    <source>
        <dbReference type="ARBA" id="ARBA00022737"/>
    </source>
</evidence>
<organism evidence="12 13">
    <name type="scientific">Cloeon dipterum</name>
    <dbReference type="NCBI Taxonomy" id="197152"/>
    <lineage>
        <taxon>Eukaryota</taxon>
        <taxon>Metazoa</taxon>
        <taxon>Ecdysozoa</taxon>
        <taxon>Arthropoda</taxon>
        <taxon>Hexapoda</taxon>
        <taxon>Insecta</taxon>
        <taxon>Pterygota</taxon>
        <taxon>Palaeoptera</taxon>
        <taxon>Ephemeroptera</taxon>
        <taxon>Pisciforma</taxon>
        <taxon>Baetidae</taxon>
        <taxon>Cloeon</taxon>
    </lineage>
</organism>
<dbReference type="Gene3D" id="2.130.10.10">
    <property type="entry name" value="YVTN repeat-like/Quinoprotein amine dehydrogenase"/>
    <property type="match status" value="5"/>
</dbReference>
<dbReference type="InterPro" id="IPR036322">
    <property type="entry name" value="WD40_repeat_dom_sf"/>
</dbReference>
<evidence type="ECO:0000256" key="4">
    <source>
        <dbReference type="ARBA" id="ARBA00005881"/>
    </source>
</evidence>
<dbReference type="PROSITE" id="PS50294">
    <property type="entry name" value="WD_REPEATS_REGION"/>
    <property type="match status" value="1"/>
</dbReference>
<evidence type="ECO:0000256" key="1">
    <source>
        <dbReference type="ARBA" id="ARBA00004123"/>
    </source>
</evidence>
<comment type="similarity">
    <text evidence="4">Belongs to the WD repeat ELP2 family.</text>
</comment>
<dbReference type="GO" id="GO:0005737">
    <property type="term" value="C:cytoplasm"/>
    <property type="evidence" value="ECO:0007669"/>
    <property type="project" value="UniProtKB-SubCell"/>
</dbReference>
<dbReference type="GO" id="GO:0002098">
    <property type="term" value="P:tRNA wobble uridine modification"/>
    <property type="evidence" value="ECO:0007669"/>
    <property type="project" value="InterPro"/>
</dbReference>
<gene>
    <name evidence="12" type="ORF">CLODIP_2_CD00106</name>
</gene>
<dbReference type="Pfam" id="PF00400">
    <property type="entry name" value="WD40"/>
    <property type="match status" value="8"/>
</dbReference>